<keyword evidence="2" id="KW-1185">Reference proteome</keyword>
<evidence type="ECO:0000313" key="2">
    <source>
        <dbReference type="Proteomes" id="UP000054359"/>
    </source>
</evidence>
<dbReference type="AlphaFoldDB" id="A0A087U6X5"/>
<protein>
    <submittedName>
        <fullName evidence="1">Receptor expression-enhancing protein 5</fullName>
    </submittedName>
</protein>
<dbReference type="OrthoDB" id="10009287at2759"/>
<organism evidence="1 2">
    <name type="scientific">Stegodyphus mimosarum</name>
    <name type="common">African social velvet spider</name>
    <dbReference type="NCBI Taxonomy" id="407821"/>
    <lineage>
        <taxon>Eukaryota</taxon>
        <taxon>Metazoa</taxon>
        <taxon>Ecdysozoa</taxon>
        <taxon>Arthropoda</taxon>
        <taxon>Chelicerata</taxon>
        <taxon>Arachnida</taxon>
        <taxon>Araneae</taxon>
        <taxon>Araneomorphae</taxon>
        <taxon>Entelegynae</taxon>
        <taxon>Eresoidea</taxon>
        <taxon>Eresidae</taxon>
        <taxon>Stegodyphus</taxon>
    </lineage>
</organism>
<name>A0A087U6X5_STEMI</name>
<accession>A0A087U6X5</accession>
<sequence>MFLIWCYAPVSKNGSDIIYEFLIHPFFQRNQEAIDNAINQIVRTTYSVYTNAEGYSTSNLHMRQPYQGTDS</sequence>
<gene>
    <name evidence="1" type="ORF">X975_21091</name>
</gene>
<dbReference type="EMBL" id="KK118498">
    <property type="protein sequence ID" value="KFM73114.1"/>
    <property type="molecule type" value="Genomic_DNA"/>
</dbReference>
<evidence type="ECO:0000313" key="1">
    <source>
        <dbReference type="EMBL" id="KFM73114.1"/>
    </source>
</evidence>
<dbReference type="Proteomes" id="UP000054359">
    <property type="component" value="Unassembled WGS sequence"/>
</dbReference>
<keyword evidence="1" id="KW-0675">Receptor</keyword>
<proteinExistence type="predicted"/>
<reference evidence="1 2" key="1">
    <citation type="submission" date="2013-11" db="EMBL/GenBank/DDBJ databases">
        <title>Genome sequencing of Stegodyphus mimosarum.</title>
        <authorList>
            <person name="Bechsgaard J."/>
        </authorList>
    </citation>
    <scope>NUCLEOTIDE SEQUENCE [LARGE SCALE GENOMIC DNA]</scope>
</reference>
<feature type="non-terminal residue" evidence="1">
    <location>
        <position position="71"/>
    </location>
</feature>